<sequence length="555" mass="60820">MKLKLNTASAQPTPAPTPAVQTPGGSGLKISFKHGSLSQAAPPAPAPPSDAAPPKPKRKYTKKADKAAGAENEPKPPKPPKPSKKRARKDADDDDADEAEHVTPANKKAKRPSHDGANGFHAAQPPSASVLPTPAPSQPRPSLPKIRIKTSASKPDVGPARIKVKHQGKPPPRPLGVGYDSEAEDVEVDPAIESQFILRMVPGEDCEYLRKAIEEKRVGLPRSEGGADVVFRFFDKEGRRAVVKIRGRDYAATLVDLPCVIEGMKSWDKRGWWKSADICQMLLVLGRVQNEEEAKNFPLPKEVDPYTFQYPHGITPPMHNVRKRRFRKRVSYRTIEAVEDEVERLLAEDEKVAAAGGGSQYKILDLDRLRDAEEATDDEEDMYETVEGGDADAEGEYYEDEEEDDEAMARLMEQELGGDDGDEAVTSSAVTPQDPVPAVYQAPTTAVVNGATGADAIVLAATPSASADQTEEESEEDDDADDAIDEMDEDAKAAQDEMDQQREEIAELEKEVDAARVRYENMKNPMIKQKLAENLMSLQQDLELKRGSMGAEWDE</sequence>
<dbReference type="EMBL" id="JAPDRL010000003">
    <property type="protein sequence ID" value="KAJ9669295.1"/>
    <property type="molecule type" value="Genomic_DNA"/>
</dbReference>
<feature type="region of interest" description="Disordered" evidence="6">
    <location>
        <begin position="1"/>
        <end position="180"/>
    </location>
</feature>
<evidence type="ECO:0000256" key="2">
    <source>
        <dbReference type="ARBA" id="ARBA00009368"/>
    </source>
</evidence>
<keyword evidence="5" id="KW-0539">Nucleus</keyword>
<evidence type="ECO:0000313" key="8">
    <source>
        <dbReference type="EMBL" id="KAJ9669295.1"/>
    </source>
</evidence>
<dbReference type="InterPro" id="IPR037817">
    <property type="entry name" value="TAF7"/>
</dbReference>
<organism evidence="8 9">
    <name type="scientific">Coniosporium apollinis</name>
    <dbReference type="NCBI Taxonomy" id="61459"/>
    <lineage>
        <taxon>Eukaryota</taxon>
        <taxon>Fungi</taxon>
        <taxon>Dikarya</taxon>
        <taxon>Ascomycota</taxon>
        <taxon>Pezizomycotina</taxon>
        <taxon>Dothideomycetes</taxon>
        <taxon>Dothideomycetes incertae sedis</taxon>
        <taxon>Coniosporium</taxon>
    </lineage>
</organism>
<feature type="compositionally biased region" description="Pro residues" evidence="6">
    <location>
        <begin position="133"/>
        <end position="142"/>
    </location>
</feature>
<feature type="compositionally biased region" description="Low complexity" evidence="6">
    <location>
        <begin position="7"/>
        <end position="23"/>
    </location>
</feature>
<evidence type="ECO:0000313" key="9">
    <source>
        <dbReference type="Proteomes" id="UP001172684"/>
    </source>
</evidence>
<comment type="similarity">
    <text evidence="2">Belongs to the TAF7 family.</text>
</comment>
<evidence type="ECO:0000256" key="5">
    <source>
        <dbReference type="ARBA" id="ARBA00023242"/>
    </source>
</evidence>
<evidence type="ECO:0000259" key="7">
    <source>
        <dbReference type="SMART" id="SM01370"/>
    </source>
</evidence>
<dbReference type="SMART" id="SM01370">
    <property type="entry name" value="TAFII55_N"/>
    <property type="match status" value="1"/>
</dbReference>
<name>A0ABQ9P6P5_9PEZI</name>
<dbReference type="Proteomes" id="UP001172684">
    <property type="component" value="Unassembled WGS sequence"/>
</dbReference>
<feature type="region of interest" description="Disordered" evidence="6">
    <location>
        <begin position="373"/>
        <end position="405"/>
    </location>
</feature>
<protein>
    <recommendedName>
        <fullName evidence="7">TAFII55 protein conserved region domain-containing protein</fullName>
    </recommendedName>
</protein>
<proteinExistence type="inferred from homology"/>
<feature type="domain" description="TAFII55 protein conserved region" evidence="7">
    <location>
        <begin position="192"/>
        <end position="353"/>
    </location>
</feature>
<dbReference type="CDD" id="cd08047">
    <property type="entry name" value="TAF7"/>
    <property type="match status" value="1"/>
</dbReference>
<gene>
    <name evidence="8" type="ORF">H2201_000647</name>
</gene>
<dbReference type="Pfam" id="PF04658">
    <property type="entry name" value="TAFII55_N"/>
    <property type="match status" value="1"/>
</dbReference>
<feature type="compositionally biased region" description="Acidic residues" evidence="6">
    <location>
        <begin position="469"/>
        <end position="489"/>
    </location>
</feature>
<keyword evidence="9" id="KW-1185">Reference proteome</keyword>
<evidence type="ECO:0000256" key="3">
    <source>
        <dbReference type="ARBA" id="ARBA00023015"/>
    </source>
</evidence>
<evidence type="ECO:0000256" key="4">
    <source>
        <dbReference type="ARBA" id="ARBA00023163"/>
    </source>
</evidence>
<evidence type="ECO:0000256" key="1">
    <source>
        <dbReference type="ARBA" id="ARBA00004123"/>
    </source>
</evidence>
<dbReference type="PANTHER" id="PTHR12228:SF0">
    <property type="entry name" value="TATA-BOX BINDING PROTEIN ASSOCIATED FACTOR 7"/>
    <property type="match status" value="1"/>
</dbReference>
<comment type="subcellular location">
    <subcellularLocation>
        <location evidence="1">Nucleus</location>
    </subcellularLocation>
</comment>
<comment type="caution">
    <text evidence="8">The sequence shown here is derived from an EMBL/GenBank/DDBJ whole genome shotgun (WGS) entry which is preliminary data.</text>
</comment>
<feature type="compositionally biased region" description="Basic and acidic residues" evidence="6">
    <location>
        <begin position="490"/>
        <end position="504"/>
    </location>
</feature>
<keyword evidence="4" id="KW-0804">Transcription</keyword>
<feature type="compositionally biased region" description="Acidic residues" evidence="6">
    <location>
        <begin position="374"/>
        <end position="405"/>
    </location>
</feature>
<accession>A0ABQ9P6P5</accession>
<evidence type="ECO:0000256" key="6">
    <source>
        <dbReference type="SAM" id="MobiDB-lite"/>
    </source>
</evidence>
<keyword evidence="3" id="KW-0805">Transcription regulation</keyword>
<feature type="region of interest" description="Disordered" evidence="6">
    <location>
        <begin position="463"/>
        <end position="504"/>
    </location>
</feature>
<dbReference type="PANTHER" id="PTHR12228">
    <property type="entry name" value="TRANSCRIPTION INITIATION FACTOR TFIID 55 KD SUBUNIT-RELATED"/>
    <property type="match status" value="1"/>
</dbReference>
<feature type="compositionally biased region" description="Basic and acidic residues" evidence="6">
    <location>
        <begin position="62"/>
        <end position="76"/>
    </location>
</feature>
<reference evidence="8" key="1">
    <citation type="submission" date="2022-10" db="EMBL/GenBank/DDBJ databases">
        <title>Culturing micro-colonial fungi from biological soil crusts in the Mojave desert and describing Neophaeococcomyces mojavensis, and introducing the new genera and species Taxawa tesnikishii.</title>
        <authorList>
            <person name="Kurbessoian T."/>
            <person name="Stajich J.E."/>
        </authorList>
    </citation>
    <scope>NUCLEOTIDE SEQUENCE</scope>
    <source>
        <strain evidence="8">TK_1</strain>
    </source>
</reference>
<feature type="compositionally biased region" description="Pro residues" evidence="6">
    <location>
        <begin position="42"/>
        <end position="54"/>
    </location>
</feature>
<dbReference type="InterPro" id="IPR006751">
    <property type="entry name" value="TAFII55_prot_cons_reg"/>
</dbReference>